<dbReference type="GO" id="GO:0005576">
    <property type="term" value="C:extracellular region"/>
    <property type="evidence" value="ECO:0007669"/>
    <property type="project" value="InterPro"/>
</dbReference>
<dbReference type="GO" id="GO:0008061">
    <property type="term" value="F:chitin binding"/>
    <property type="evidence" value="ECO:0007669"/>
    <property type="project" value="InterPro"/>
</dbReference>
<dbReference type="Proteomes" id="UP000694925">
    <property type="component" value="Unplaced"/>
</dbReference>
<feature type="domain" description="Chitin-binding type-2" evidence="3">
    <location>
        <begin position="117"/>
        <end position="174"/>
    </location>
</feature>
<feature type="compositionally biased region" description="Basic and acidic residues" evidence="1">
    <location>
        <begin position="279"/>
        <end position="376"/>
    </location>
</feature>
<keyword evidence="2" id="KW-0732">Signal</keyword>
<evidence type="ECO:0000256" key="2">
    <source>
        <dbReference type="SAM" id="SignalP"/>
    </source>
</evidence>
<feature type="region of interest" description="Disordered" evidence="1">
    <location>
        <begin position="190"/>
        <end position="230"/>
    </location>
</feature>
<feature type="compositionally biased region" description="Low complexity" evidence="1">
    <location>
        <begin position="61"/>
        <end position="71"/>
    </location>
</feature>
<evidence type="ECO:0000259" key="3">
    <source>
        <dbReference type="PROSITE" id="PS50940"/>
    </source>
</evidence>
<dbReference type="AlphaFoldDB" id="A0AAJ7J4W0"/>
<accession>A0AAJ7J4W0</accession>
<feature type="compositionally biased region" description="Basic and acidic residues" evidence="1">
    <location>
        <begin position="505"/>
        <end position="558"/>
    </location>
</feature>
<proteinExistence type="predicted"/>
<dbReference type="Pfam" id="PF01607">
    <property type="entry name" value="CBM_14"/>
    <property type="match status" value="1"/>
</dbReference>
<feature type="compositionally biased region" description="Polar residues" evidence="1">
    <location>
        <begin position="813"/>
        <end position="833"/>
    </location>
</feature>
<dbReference type="RefSeq" id="XP_017884936.1">
    <property type="nucleotide sequence ID" value="XM_018029447.2"/>
</dbReference>
<dbReference type="PANTHER" id="PTHR22933:SF40">
    <property type="entry name" value="CUTICULAR PROTEIN ANALOGOUS TO PERITROPHINS 1-H"/>
    <property type="match status" value="1"/>
</dbReference>
<feature type="compositionally biased region" description="Basic and acidic residues" evidence="1">
    <location>
        <begin position="773"/>
        <end position="806"/>
    </location>
</feature>
<feature type="compositionally biased region" description="Basic and acidic residues" evidence="1">
    <location>
        <begin position="466"/>
        <end position="493"/>
    </location>
</feature>
<feature type="compositionally biased region" description="Acidic residues" evidence="1">
    <location>
        <begin position="647"/>
        <end position="661"/>
    </location>
</feature>
<gene>
    <name evidence="5" type="primary">LOC108627879</name>
</gene>
<sequence>MREKRWLLLALYGILLAHAFAAERKPNRPKFKIATTSTTTTTTTTTEGSRGQENENEDAEATTTATANTAEANATTGHVLTGIPQIDYIWDPNLPRELNGYNLSDYPFYNSIPEDIDFKCDGLHDGFYASVPHKCQVYHHCLYGTRYDFLCANFTAFDQKTFICHFVSEVDCTNSKKYWHRNDALYKATTTSTTSTSTTTTIAPVTTAAGRQSPRDRDPPPRRRRPFRRRPAYDYYDEEYYDDDYSRPRGYGRDDYDYDYEDRKYRRDRDREFRDRDRDFRERDAPRPREGAPRDERDRDTSVRDRFPSRSNRRDPARPRNPLEEDTRVRARDPEGARTVSREVEDTELDDRRIRDPEDRRHSDKRYRDEYEDKEAAAVPVGAATSGDVLVKPSAPVTSLYARPRAPPKIRRPVPLSEQDKYAYKNTNIQSTEEPRRRPMDAEDDYYEEEMEDPRPIRRPLRRRPSYRDRDRDDFYDFAERDRVRPLRPRYRDDEDDPRPRKHDRPRDRFYDRDRGRDRALDRGKDRARMQDDKERPYRPSDREIDRPRTGSRSKDLPDATDLPPRRGNNYERTSTTSTTTTCTPEQLVHKESSTKEPERSVLTEKPKSVQTPTTQTPVEDTEYRPRQQDYQEKDEDERQQAHYETASEEYSQDYYDEPEDPPAPPPRTTVRIVKRPFLPSRGGNPNPRGLSPVGVKATTPKREEDKATDRPSVQERSKGYYVHEEQETSRESNQESKVEEKENYDPYKTVQVENERRPEEYDTSLVRPAIRRPTDRQREEAQKPALDDFIRESKQDDRQNYDEGLGKWLTDDYSNPAQNSDRNVQNSGSTRNTKGRLTVNENPNTYGTTGFKNEETQEHPTGPQSFRVKQRLNEVTHPLQDIPESEYDVTLNDALTPTLNQETNLPSGFVLPLHRQIGRDAVLQSSENNYKVSRPVSNQQQQQQKPFVPSPQFLPTVNNNDRLRTVYYRTPEAIQISGAQYRPQRGPWHDYTGY</sequence>
<dbReference type="GeneID" id="108627879"/>
<evidence type="ECO:0000313" key="5">
    <source>
        <dbReference type="RefSeq" id="XP_017884936.1"/>
    </source>
</evidence>
<organism evidence="4 5">
    <name type="scientific">Ceratina calcarata</name>
    <dbReference type="NCBI Taxonomy" id="156304"/>
    <lineage>
        <taxon>Eukaryota</taxon>
        <taxon>Metazoa</taxon>
        <taxon>Ecdysozoa</taxon>
        <taxon>Arthropoda</taxon>
        <taxon>Hexapoda</taxon>
        <taxon>Insecta</taxon>
        <taxon>Pterygota</taxon>
        <taxon>Neoptera</taxon>
        <taxon>Endopterygota</taxon>
        <taxon>Hymenoptera</taxon>
        <taxon>Apocrita</taxon>
        <taxon>Aculeata</taxon>
        <taxon>Apoidea</taxon>
        <taxon>Anthophila</taxon>
        <taxon>Apidae</taxon>
        <taxon>Ceratina</taxon>
        <taxon>Zadontomerus</taxon>
    </lineage>
</organism>
<feature type="region of interest" description="Disordered" evidence="1">
    <location>
        <begin position="279"/>
        <end position="868"/>
    </location>
</feature>
<dbReference type="PROSITE" id="PS50940">
    <property type="entry name" value="CHIT_BIND_II"/>
    <property type="match status" value="1"/>
</dbReference>
<feature type="compositionally biased region" description="Acidic residues" evidence="1">
    <location>
        <begin position="442"/>
        <end position="452"/>
    </location>
</feature>
<feature type="region of interest" description="Disordered" evidence="1">
    <location>
        <begin position="31"/>
        <end position="71"/>
    </location>
</feature>
<protein>
    <submittedName>
        <fullName evidence="5">Uncharacterized protein DDB_G0284459</fullName>
    </submittedName>
</protein>
<feature type="compositionally biased region" description="Low complexity" evidence="1">
    <location>
        <begin position="574"/>
        <end position="584"/>
    </location>
</feature>
<feature type="compositionally biased region" description="Basic and acidic residues" evidence="1">
    <location>
        <begin position="622"/>
        <end position="642"/>
    </location>
</feature>
<feature type="signal peptide" evidence="2">
    <location>
        <begin position="1"/>
        <end position="21"/>
    </location>
</feature>
<feature type="chain" id="PRO_5042518163" evidence="2">
    <location>
        <begin position="22"/>
        <end position="995"/>
    </location>
</feature>
<dbReference type="Gene3D" id="2.170.140.10">
    <property type="entry name" value="Chitin binding domain"/>
    <property type="match status" value="1"/>
</dbReference>
<dbReference type="InterPro" id="IPR036508">
    <property type="entry name" value="Chitin-bd_dom_sf"/>
</dbReference>
<feature type="compositionally biased region" description="Low complexity" evidence="1">
    <location>
        <begin position="190"/>
        <end position="201"/>
    </location>
</feature>
<feature type="compositionally biased region" description="Basic and acidic residues" evidence="1">
    <location>
        <begin position="701"/>
        <end position="746"/>
    </location>
</feature>
<dbReference type="SUPFAM" id="SSF57625">
    <property type="entry name" value="Invertebrate chitin-binding proteins"/>
    <property type="match status" value="1"/>
</dbReference>
<feature type="compositionally biased region" description="Low complexity" evidence="1">
    <location>
        <begin position="35"/>
        <end position="46"/>
    </location>
</feature>
<evidence type="ECO:0000313" key="4">
    <source>
        <dbReference type="Proteomes" id="UP000694925"/>
    </source>
</evidence>
<feature type="compositionally biased region" description="Basic and acidic residues" evidence="1">
    <location>
        <begin position="588"/>
        <end position="608"/>
    </location>
</feature>
<dbReference type="InterPro" id="IPR052976">
    <property type="entry name" value="Scoloptoxin-like"/>
</dbReference>
<dbReference type="KEGG" id="ccal:108627879"/>
<evidence type="ECO:0000256" key="1">
    <source>
        <dbReference type="SAM" id="MobiDB-lite"/>
    </source>
</evidence>
<name>A0AAJ7J4W0_9HYME</name>
<feature type="compositionally biased region" description="Polar residues" evidence="1">
    <location>
        <begin position="840"/>
        <end position="852"/>
    </location>
</feature>
<dbReference type="PANTHER" id="PTHR22933">
    <property type="entry name" value="FI18007P1-RELATED"/>
    <property type="match status" value="1"/>
</dbReference>
<dbReference type="InterPro" id="IPR002557">
    <property type="entry name" value="Chitin-bd_dom"/>
</dbReference>
<feature type="compositionally biased region" description="Polar residues" evidence="1">
    <location>
        <begin position="609"/>
        <end position="619"/>
    </location>
</feature>
<feature type="region of interest" description="Disordered" evidence="1">
    <location>
        <begin position="936"/>
        <end position="957"/>
    </location>
</feature>
<dbReference type="SMART" id="SM00494">
    <property type="entry name" value="ChtBD2"/>
    <property type="match status" value="1"/>
</dbReference>
<keyword evidence="4" id="KW-1185">Reference proteome</keyword>
<reference evidence="5" key="1">
    <citation type="submission" date="2025-08" db="UniProtKB">
        <authorList>
            <consortium name="RefSeq"/>
        </authorList>
    </citation>
    <scope>IDENTIFICATION</scope>
    <source>
        <tissue evidence="5">Whole body</tissue>
    </source>
</reference>